<dbReference type="Pfam" id="PF12687">
    <property type="entry name" value="DUF3801"/>
    <property type="match status" value="1"/>
</dbReference>
<dbReference type="AlphaFoldDB" id="A0A6A8NKG0"/>
<organism evidence="2">
    <name type="scientific">Enterococcus faecium</name>
    <name type="common">Streptococcus faecium</name>
    <dbReference type="NCBI Taxonomy" id="1352"/>
    <lineage>
        <taxon>Bacteria</taxon>
        <taxon>Bacillati</taxon>
        <taxon>Bacillota</taxon>
        <taxon>Bacilli</taxon>
        <taxon>Lactobacillales</taxon>
        <taxon>Enterococcaceae</taxon>
        <taxon>Enterococcus</taxon>
    </lineage>
</organism>
<name>A0A6A8NKG0_ENTFC</name>
<protein>
    <submittedName>
        <fullName evidence="2">DUF3801 domain-containing protein</fullName>
    </submittedName>
</protein>
<feature type="compositionally biased region" description="Basic and acidic residues" evidence="1">
    <location>
        <begin position="288"/>
        <end position="331"/>
    </location>
</feature>
<gene>
    <name evidence="2" type="ORF">GKZ95_12025</name>
</gene>
<comment type="caution">
    <text evidence="2">The sequence shown here is derived from an EMBL/GenBank/DDBJ whole genome shotgun (WGS) entry which is preliminary data.</text>
</comment>
<feature type="compositionally biased region" description="Basic and acidic residues" evidence="1">
    <location>
        <begin position="338"/>
        <end position="353"/>
    </location>
</feature>
<feature type="region of interest" description="Disordered" evidence="1">
    <location>
        <begin position="288"/>
        <end position="353"/>
    </location>
</feature>
<sequence>MTFIDRKDNRVRQLFNMELIRAETKWYSFHQKNHRPPDYNFLQEEITSFGVNRLPMFDRRYEGRVNDELSVDNFVHYHIQQLKLEKILSPVFFEKNDLRFMERYAKNKAKAYFNERDQYIKGYESFRISRNKIMQRAGYEQLKYEFVSDNMVQGYFKEEVAKMAANDERVAEFVFDEGKSLMRNLTQKMSRGGVSIINGSTKAVTNQIKKQRTTGKQRYNQLKKHGALEHIDVSKTDLKPLANELKKYKVDFAVKRNKETGKIHVFFKAQDRDTLNLALENVLQKFTNEKEQNREQQQEKPNKDIEKSSVDDKDKDKSLTKKLDKLEDKAQEINQQREQLKENTKNKTKGQER</sequence>
<accession>A0A6A8NKG0</accession>
<evidence type="ECO:0000256" key="1">
    <source>
        <dbReference type="SAM" id="MobiDB-lite"/>
    </source>
</evidence>
<dbReference type="InterPro" id="IPR024234">
    <property type="entry name" value="DUF3801"/>
</dbReference>
<evidence type="ECO:0000313" key="2">
    <source>
        <dbReference type="EMBL" id="MTD36576.1"/>
    </source>
</evidence>
<proteinExistence type="predicted"/>
<dbReference type="EMBL" id="WLYP01000017">
    <property type="protein sequence ID" value="MTD36576.1"/>
    <property type="molecule type" value="Genomic_DNA"/>
</dbReference>
<reference evidence="2" key="1">
    <citation type="submission" date="2019-10" db="EMBL/GenBank/DDBJ databases">
        <title>Identification of the same linezolid-resistant Tn6246::fexB-poxtA-carrying Enterococcus faecium strain colonizing a hospitalized patient and bovines in different continents.</title>
        <authorList>
            <person name="Tedim A.P."/>
            <person name="Freitas A.R."/>
            <person name="Novais C."/>
            <person name="Duarte B."/>
            <person name="Elghaieb H."/>
            <person name="Abbassi M.S."/>
            <person name="Peixe L."/>
        </authorList>
    </citation>
    <scope>NUCLEOTIDE SEQUENCE</scope>
    <source>
        <strain evidence="2">2FEZ</strain>
    </source>
</reference>